<comment type="caution">
    <text evidence="2">The sequence shown here is derived from an EMBL/GenBank/DDBJ whole genome shotgun (WGS) entry which is preliminary data.</text>
</comment>
<protein>
    <submittedName>
        <fullName evidence="2">Uncharacterized protein</fullName>
    </submittedName>
</protein>
<reference evidence="3" key="1">
    <citation type="submission" date="2023-07" db="EMBL/GenBank/DDBJ databases">
        <title>Characterization of two Paracoccaceae strains isolated from Phycosphere and proposal of Xinfangfangia lacusdiani sp. nov.</title>
        <authorList>
            <person name="Deng Y."/>
            <person name="Zhang Y.Q."/>
        </authorList>
    </citation>
    <scope>NUCLEOTIDE SEQUENCE [LARGE SCALE GENOMIC DNA]</scope>
    <source>
        <strain evidence="3">CPCC 101403</strain>
    </source>
</reference>
<evidence type="ECO:0000313" key="3">
    <source>
        <dbReference type="Proteomes" id="UP001251085"/>
    </source>
</evidence>
<feature type="compositionally biased region" description="Basic residues" evidence="1">
    <location>
        <begin position="67"/>
        <end position="76"/>
    </location>
</feature>
<keyword evidence="3" id="KW-1185">Reference proteome</keyword>
<dbReference type="RefSeq" id="WP_311757529.1">
    <property type="nucleotide sequence ID" value="NZ_JAVRQI010000001.1"/>
</dbReference>
<organism evidence="2 3">
    <name type="scientific">Paracoccus broussonetiae</name>
    <dbReference type="NCBI Taxonomy" id="3075834"/>
    <lineage>
        <taxon>Bacteria</taxon>
        <taxon>Pseudomonadati</taxon>
        <taxon>Pseudomonadota</taxon>
        <taxon>Alphaproteobacteria</taxon>
        <taxon>Rhodobacterales</taxon>
        <taxon>Paracoccaceae</taxon>
        <taxon>Paracoccus</taxon>
    </lineage>
</organism>
<evidence type="ECO:0000313" key="2">
    <source>
        <dbReference type="EMBL" id="MDT1060419.1"/>
    </source>
</evidence>
<proteinExistence type="predicted"/>
<dbReference type="Proteomes" id="UP001251085">
    <property type="component" value="Unassembled WGS sequence"/>
</dbReference>
<dbReference type="EMBL" id="JAVRQI010000001">
    <property type="protein sequence ID" value="MDT1060419.1"/>
    <property type="molecule type" value="Genomic_DNA"/>
</dbReference>
<feature type="region of interest" description="Disordered" evidence="1">
    <location>
        <begin position="54"/>
        <end position="76"/>
    </location>
</feature>
<name>A0ABU3E873_9RHOB</name>
<gene>
    <name evidence="2" type="ORF">RM190_01035</name>
</gene>
<sequence length="76" mass="8046">MSVTSKRAVSAPIMGRTESAAEKLISASLSAQAGLVGHDATRVIPAVAESPIPVLAPRNRTPDPRSTRARTRLQRD</sequence>
<accession>A0ABU3E873</accession>
<evidence type="ECO:0000256" key="1">
    <source>
        <dbReference type="SAM" id="MobiDB-lite"/>
    </source>
</evidence>